<sequence length="117" mass="12850">MYNVFATVSVRIKPLINSLLFTIPGQRIPLDQIKIPASRPTTELVTLGYRTRPVNRSRVYATVTLLDQLLAGSYLARLSMRPITDEPCPPSTVPHPALSRNIGLSPATVKDLPSESP</sequence>
<dbReference type="EMBL" id="JAHUTI010032713">
    <property type="protein sequence ID" value="MED6243138.1"/>
    <property type="molecule type" value="Genomic_DNA"/>
</dbReference>
<proteinExistence type="predicted"/>
<comment type="caution">
    <text evidence="2">The sequence shown here is derived from an EMBL/GenBank/DDBJ whole genome shotgun (WGS) entry which is preliminary data.</text>
</comment>
<keyword evidence="3" id="KW-1185">Reference proteome</keyword>
<name>A0ABU7AYH9_9TELE</name>
<organism evidence="2 3">
    <name type="scientific">Ataeniobius toweri</name>
    <dbReference type="NCBI Taxonomy" id="208326"/>
    <lineage>
        <taxon>Eukaryota</taxon>
        <taxon>Metazoa</taxon>
        <taxon>Chordata</taxon>
        <taxon>Craniata</taxon>
        <taxon>Vertebrata</taxon>
        <taxon>Euteleostomi</taxon>
        <taxon>Actinopterygii</taxon>
        <taxon>Neopterygii</taxon>
        <taxon>Teleostei</taxon>
        <taxon>Neoteleostei</taxon>
        <taxon>Acanthomorphata</taxon>
        <taxon>Ovalentaria</taxon>
        <taxon>Atherinomorphae</taxon>
        <taxon>Cyprinodontiformes</taxon>
        <taxon>Goodeidae</taxon>
        <taxon>Ataeniobius</taxon>
    </lineage>
</organism>
<accession>A0ABU7AYH9</accession>
<evidence type="ECO:0000313" key="2">
    <source>
        <dbReference type="EMBL" id="MED6243138.1"/>
    </source>
</evidence>
<feature type="region of interest" description="Disordered" evidence="1">
    <location>
        <begin position="86"/>
        <end position="117"/>
    </location>
</feature>
<evidence type="ECO:0000256" key="1">
    <source>
        <dbReference type="SAM" id="MobiDB-lite"/>
    </source>
</evidence>
<dbReference type="Proteomes" id="UP001345963">
    <property type="component" value="Unassembled WGS sequence"/>
</dbReference>
<evidence type="ECO:0000313" key="3">
    <source>
        <dbReference type="Proteomes" id="UP001345963"/>
    </source>
</evidence>
<gene>
    <name evidence="2" type="ORF">ATANTOWER_015510</name>
</gene>
<reference evidence="2 3" key="1">
    <citation type="submission" date="2021-07" db="EMBL/GenBank/DDBJ databases">
        <authorList>
            <person name="Palmer J.M."/>
        </authorList>
    </citation>
    <scope>NUCLEOTIDE SEQUENCE [LARGE SCALE GENOMIC DNA]</scope>
    <source>
        <strain evidence="2 3">AT_MEX2019</strain>
        <tissue evidence="2">Muscle</tissue>
    </source>
</reference>
<protein>
    <submittedName>
        <fullName evidence="2">Uncharacterized protein</fullName>
    </submittedName>
</protein>